<dbReference type="Gene3D" id="3.30.470.20">
    <property type="entry name" value="ATP-grasp fold, B domain"/>
    <property type="match status" value="1"/>
</dbReference>
<protein>
    <submittedName>
        <fullName evidence="3">YheC/YheD family protein</fullName>
    </submittedName>
</protein>
<accession>A0ABW4C8P6</accession>
<evidence type="ECO:0000313" key="3">
    <source>
        <dbReference type="EMBL" id="MFD1427122.1"/>
    </source>
</evidence>
<dbReference type="Proteomes" id="UP001597282">
    <property type="component" value="Unassembled WGS sequence"/>
</dbReference>
<keyword evidence="1" id="KW-0067">ATP-binding</keyword>
<dbReference type="PROSITE" id="PS50975">
    <property type="entry name" value="ATP_GRASP"/>
    <property type="match status" value="1"/>
</dbReference>
<dbReference type="PANTHER" id="PTHR21621:SF0">
    <property type="entry name" value="BETA-CITRYLGLUTAMATE SYNTHASE B-RELATED"/>
    <property type="match status" value="1"/>
</dbReference>
<dbReference type="InterPro" id="IPR011761">
    <property type="entry name" value="ATP-grasp"/>
</dbReference>
<name>A0ABW4C8P6_9BACL</name>
<dbReference type="RefSeq" id="WP_380164843.1">
    <property type="nucleotide sequence ID" value="NZ_JBHTNU010000007.1"/>
</dbReference>
<gene>
    <name evidence="3" type="ORF">ACFQ4Y_09315</name>
</gene>
<dbReference type="InterPro" id="IPR026838">
    <property type="entry name" value="YheC/D"/>
</dbReference>
<dbReference type="EMBL" id="JBHTNU010000007">
    <property type="protein sequence ID" value="MFD1427122.1"/>
    <property type="molecule type" value="Genomic_DNA"/>
</dbReference>
<feature type="domain" description="ATP-grasp" evidence="2">
    <location>
        <begin position="35"/>
        <end position="263"/>
    </location>
</feature>
<proteinExistence type="predicted"/>
<keyword evidence="4" id="KW-1185">Reference proteome</keyword>
<dbReference type="SUPFAM" id="SSF56059">
    <property type="entry name" value="Glutathione synthetase ATP-binding domain-like"/>
    <property type="match status" value="1"/>
</dbReference>
<dbReference type="Pfam" id="PF14398">
    <property type="entry name" value="ATPgrasp_YheCD"/>
    <property type="match status" value="1"/>
</dbReference>
<evidence type="ECO:0000259" key="2">
    <source>
        <dbReference type="PROSITE" id="PS50975"/>
    </source>
</evidence>
<comment type="caution">
    <text evidence="3">The sequence shown here is derived from an EMBL/GenBank/DDBJ whole genome shotgun (WGS) entry which is preliminary data.</text>
</comment>
<dbReference type="PANTHER" id="PTHR21621">
    <property type="entry name" value="RIBOSOMAL PROTEIN S6 MODIFICATION PROTEIN"/>
    <property type="match status" value="1"/>
</dbReference>
<evidence type="ECO:0000256" key="1">
    <source>
        <dbReference type="PROSITE-ProRule" id="PRU00409"/>
    </source>
</evidence>
<sequence length="263" mass="30579">MLRQADAMEEVAVMKRKLKYRQIASKAMKHVVMWKHPYLRSCLPATAWYSEENIKKMMMQFPTVFVKPDKGGGGSGIVRIRKLTHRFEVCFRKNCRMVEERNLGRTVEKLLSPSRRYILQEGVELATIKERPFDIRVLLQKPRDRWTLSGMVVKVAARGRFVTNHCKGGQPMEMKKALHAMDGEGITPEKTIRELEKISYLTADVLERSFPGLKELGIDVGLDREGTPWIFEVNTRPFFRMFSKIGNPSVYRKILRNHQQIIK</sequence>
<reference evidence="4" key="1">
    <citation type="journal article" date="2019" name="Int. J. Syst. Evol. Microbiol.">
        <title>The Global Catalogue of Microorganisms (GCM) 10K type strain sequencing project: providing services to taxonomists for standard genome sequencing and annotation.</title>
        <authorList>
            <consortium name="The Broad Institute Genomics Platform"/>
            <consortium name="The Broad Institute Genome Sequencing Center for Infectious Disease"/>
            <person name="Wu L."/>
            <person name="Ma J."/>
        </authorList>
    </citation>
    <scope>NUCLEOTIDE SEQUENCE [LARGE SCALE GENOMIC DNA]</scope>
    <source>
        <strain evidence="4">S1</strain>
    </source>
</reference>
<organism evidence="3 4">
    <name type="scientific">Kroppenstedtia sanguinis</name>
    <dbReference type="NCBI Taxonomy" id="1380684"/>
    <lineage>
        <taxon>Bacteria</taxon>
        <taxon>Bacillati</taxon>
        <taxon>Bacillota</taxon>
        <taxon>Bacilli</taxon>
        <taxon>Bacillales</taxon>
        <taxon>Thermoactinomycetaceae</taxon>
        <taxon>Kroppenstedtia</taxon>
    </lineage>
</organism>
<evidence type="ECO:0000313" key="4">
    <source>
        <dbReference type="Proteomes" id="UP001597282"/>
    </source>
</evidence>
<keyword evidence="1" id="KW-0547">Nucleotide-binding</keyword>